<keyword evidence="14" id="KW-0675">Receptor</keyword>
<dbReference type="PROSITE" id="PS52016">
    <property type="entry name" value="TONB_DEPENDENT_REC_3"/>
    <property type="match status" value="1"/>
</dbReference>
<dbReference type="InterPro" id="IPR012910">
    <property type="entry name" value="Plug_dom"/>
</dbReference>
<reference evidence="15" key="1">
    <citation type="journal article" date="2019" name="Int. J. Syst. Evol. Microbiol.">
        <title>The Global Catalogue of Microorganisms (GCM) 10K type strain sequencing project: providing services to taxonomists for standard genome sequencing and annotation.</title>
        <authorList>
            <consortium name="The Broad Institute Genomics Platform"/>
            <consortium name="The Broad Institute Genome Sequencing Center for Infectious Disease"/>
            <person name="Wu L."/>
            <person name="Ma J."/>
        </authorList>
    </citation>
    <scope>NUCLEOTIDE SEQUENCE [LARGE SCALE GENOMIC DNA]</scope>
    <source>
        <strain evidence="15">CGMCC 4.7466</strain>
    </source>
</reference>
<keyword evidence="15" id="KW-1185">Reference proteome</keyword>
<dbReference type="Proteomes" id="UP001595818">
    <property type="component" value="Unassembled WGS sequence"/>
</dbReference>
<evidence type="ECO:0000256" key="4">
    <source>
        <dbReference type="ARBA" id="ARBA00022692"/>
    </source>
</evidence>
<keyword evidence="6 10" id="KW-0798">TonB box</keyword>
<dbReference type="SUPFAM" id="SSF49464">
    <property type="entry name" value="Carboxypeptidase regulatory domain-like"/>
    <property type="match status" value="1"/>
</dbReference>
<name>A0ABV9T4H7_9BACT</name>
<dbReference type="Gene3D" id="2.170.130.10">
    <property type="entry name" value="TonB-dependent receptor, plug domain"/>
    <property type="match status" value="1"/>
</dbReference>
<dbReference type="Pfam" id="PF13715">
    <property type="entry name" value="CarbopepD_reg_2"/>
    <property type="match status" value="1"/>
</dbReference>
<protein>
    <submittedName>
        <fullName evidence="14">TonB-dependent receptor domain-containing protein</fullName>
    </submittedName>
</protein>
<dbReference type="SUPFAM" id="SSF56935">
    <property type="entry name" value="Porins"/>
    <property type="match status" value="1"/>
</dbReference>
<keyword evidence="7 9" id="KW-0472">Membrane</keyword>
<gene>
    <name evidence="14" type="ORF">ACFPFU_18305</name>
</gene>
<evidence type="ECO:0000256" key="10">
    <source>
        <dbReference type="RuleBase" id="RU003357"/>
    </source>
</evidence>
<dbReference type="InterPro" id="IPR008969">
    <property type="entry name" value="CarboxyPept-like_regulatory"/>
</dbReference>
<keyword evidence="5" id="KW-0732">Signal</keyword>
<sequence length="820" mass="91261">MRTSYIHSIFRNPITFVGVSMLITFFLVFYVVPAMANDKADRQLVLLGTVMAEDGEPVPYANIHVVGTVKGAHTDVDGTFRIYDLEDGNYTLKVSAVGYKPIYREVAVIGGEIKELILAFDEMGVEMPQITVISDRDRIFSKVPGSVSYLDNKEIQTIQPISGNEVLRRSPGVHVVDEEGLGMRVNIGIRGLDPDRSRSVLIMEDGVPVALAPYGEPEMYYSPAIDRMAGIEILKGSGQILYGPQTIGGVVNYITPNPPLEQEGAVRIQGGQGGFFSGLVSYGNTYGNTGVQVNLLKKRADNVGPTRFDITDFNTKLLFNMSEKSELGVKVGVYDEASNATYIGINQVMYDRGGEDYTRLAPDDQLDVRRYSLSFSHKYRFNDKVKLRTIAYGYTTTRNWNRQDFSINEGNTPPSNWTGMVWGDTEIPGGAIFMREGTGNRNRQFEVAGIEPRLEADHNLFNLKNNLIVGTRFLYERAFEQRVNGTRAGVKSGDLVEDEIRTGHAFSAYVQNKINLTEKLVFSTGLRLENFNYERDIFRRSFPGVGIRDTTLVAGNNILEVIPGMGFNYWPITSVSVFGGVHKGYAPPRTKDAITSTGDVLDLEAERSWNFELGFRSELASWLYLEMTGFRMDFSNQIIPVAESAGGIGFGVVNGGATLHQGVESALVADISQLFRMKRTKLVYDINTTYVNSVFSEDRFKGDVNINGNRTPYAPEWFINSALTLETNGGLTLRLSGNYVGNQFADEVNAVAPSVDGRIGQIPSYMVLDGMVAYDIKKWNSRFNLTVKNLTNERYIATRRPQGIRVGLPRFITAGYEFRF</sequence>
<comment type="subcellular location">
    <subcellularLocation>
        <location evidence="1 9">Cell outer membrane</location>
        <topology evidence="1 9">Multi-pass membrane protein</topology>
    </subcellularLocation>
</comment>
<accession>A0ABV9T4H7</accession>
<organism evidence="14 15">
    <name type="scientific">Negadavirga shengliensis</name>
    <dbReference type="NCBI Taxonomy" id="1389218"/>
    <lineage>
        <taxon>Bacteria</taxon>
        <taxon>Pseudomonadati</taxon>
        <taxon>Bacteroidota</taxon>
        <taxon>Cytophagia</taxon>
        <taxon>Cytophagales</taxon>
        <taxon>Cyclobacteriaceae</taxon>
        <taxon>Negadavirga</taxon>
    </lineage>
</organism>
<dbReference type="CDD" id="cd01347">
    <property type="entry name" value="ligand_gated_channel"/>
    <property type="match status" value="1"/>
</dbReference>
<dbReference type="Gene3D" id="2.60.40.1120">
    <property type="entry name" value="Carboxypeptidase-like, regulatory domain"/>
    <property type="match status" value="1"/>
</dbReference>
<evidence type="ECO:0000256" key="7">
    <source>
        <dbReference type="ARBA" id="ARBA00023136"/>
    </source>
</evidence>
<dbReference type="InterPro" id="IPR036942">
    <property type="entry name" value="Beta-barrel_TonB_sf"/>
</dbReference>
<dbReference type="Pfam" id="PF00593">
    <property type="entry name" value="TonB_dep_Rec_b-barrel"/>
    <property type="match status" value="1"/>
</dbReference>
<evidence type="ECO:0000256" key="11">
    <source>
        <dbReference type="SAM" id="Phobius"/>
    </source>
</evidence>
<dbReference type="EMBL" id="JBHSJJ010000012">
    <property type="protein sequence ID" value="MFC4873661.1"/>
    <property type="molecule type" value="Genomic_DNA"/>
</dbReference>
<evidence type="ECO:0000256" key="6">
    <source>
        <dbReference type="ARBA" id="ARBA00023077"/>
    </source>
</evidence>
<evidence type="ECO:0000259" key="12">
    <source>
        <dbReference type="Pfam" id="PF00593"/>
    </source>
</evidence>
<evidence type="ECO:0000256" key="2">
    <source>
        <dbReference type="ARBA" id="ARBA00022448"/>
    </source>
</evidence>
<dbReference type="PANTHER" id="PTHR30442:SF0">
    <property type="entry name" value="FE(3+) DICITRATE TRANSPORT PROTEIN FECA"/>
    <property type="match status" value="1"/>
</dbReference>
<keyword evidence="8 9" id="KW-0998">Cell outer membrane</keyword>
<dbReference type="InterPro" id="IPR010917">
    <property type="entry name" value="TonB_rcpt_CS"/>
</dbReference>
<evidence type="ECO:0000256" key="1">
    <source>
        <dbReference type="ARBA" id="ARBA00004571"/>
    </source>
</evidence>
<evidence type="ECO:0000313" key="14">
    <source>
        <dbReference type="EMBL" id="MFC4873661.1"/>
    </source>
</evidence>
<dbReference type="InterPro" id="IPR037066">
    <property type="entry name" value="Plug_dom_sf"/>
</dbReference>
<keyword evidence="4 9" id="KW-0812">Transmembrane</keyword>
<comment type="similarity">
    <text evidence="9 10">Belongs to the TonB-dependent receptor family.</text>
</comment>
<evidence type="ECO:0000256" key="3">
    <source>
        <dbReference type="ARBA" id="ARBA00022452"/>
    </source>
</evidence>
<evidence type="ECO:0000259" key="13">
    <source>
        <dbReference type="Pfam" id="PF07715"/>
    </source>
</evidence>
<keyword evidence="11" id="KW-1133">Transmembrane helix</keyword>
<proteinExistence type="inferred from homology"/>
<dbReference type="RefSeq" id="WP_377066740.1">
    <property type="nucleotide sequence ID" value="NZ_JBHSJJ010000012.1"/>
</dbReference>
<evidence type="ECO:0000256" key="9">
    <source>
        <dbReference type="PROSITE-ProRule" id="PRU01360"/>
    </source>
</evidence>
<dbReference type="PROSITE" id="PS01156">
    <property type="entry name" value="TONB_DEPENDENT_REC_2"/>
    <property type="match status" value="1"/>
</dbReference>
<keyword evidence="3 9" id="KW-1134">Transmembrane beta strand</keyword>
<keyword evidence="2 9" id="KW-0813">Transport</keyword>
<dbReference type="Gene3D" id="2.40.170.20">
    <property type="entry name" value="TonB-dependent receptor, beta-barrel domain"/>
    <property type="match status" value="1"/>
</dbReference>
<comment type="caution">
    <text evidence="14">The sequence shown here is derived from an EMBL/GenBank/DDBJ whole genome shotgun (WGS) entry which is preliminary data.</text>
</comment>
<dbReference type="InterPro" id="IPR000531">
    <property type="entry name" value="Beta-barrel_TonB"/>
</dbReference>
<feature type="transmembrane region" description="Helical" evidence="11">
    <location>
        <begin position="12"/>
        <end position="32"/>
    </location>
</feature>
<feature type="domain" description="TonB-dependent receptor-like beta-barrel" evidence="12">
    <location>
        <begin position="350"/>
        <end position="790"/>
    </location>
</feature>
<feature type="domain" description="TonB-dependent receptor plug" evidence="13">
    <location>
        <begin position="142"/>
        <end position="250"/>
    </location>
</feature>
<evidence type="ECO:0000256" key="5">
    <source>
        <dbReference type="ARBA" id="ARBA00022729"/>
    </source>
</evidence>
<dbReference type="InterPro" id="IPR039426">
    <property type="entry name" value="TonB-dep_rcpt-like"/>
</dbReference>
<evidence type="ECO:0000313" key="15">
    <source>
        <dbReference type="Proteomes" id="UP001595818"/>
    </source>
</evidence>
<dbReference type="Pfam" id="PF07715">
    <property type="entry name" value="Plug"/>
    <property type="match status" value="1"/>
</dbReference>
<evidence type="ECO:0000256" key="8">
    <source>
        <dbReference type="ARBA" id="ARBA00023237"/>
    </source>
</evidence>
<dbReference type="PANTHER" id="PTHR30442">
    <property type="entry name" value="IRON III DICITRATE TRANSPORT PROTEIN FECA"/>
    <property type="match status" value="1"/>
</dbReference>